<evidence type="ECO:0000256" key="5">
    <source>
        <dbReference type="ARBA" id="ARBA00022741"/>
    </source>
</evidence>
<evidence type="ECO:0000256" key="9">
    <source>
        <dbReference type="ARBA" id="ARBA00023134"/>
    </source>
</evidence>
<evidence type="ECO:0000256" key="6">
    <source>
        <dbReference type="ARBA" id="ARBA00022801"/>
    </source>
</evidence>
<feature type="domain" description="CP-type G" evidence="12">
    <location>
        <begin position="113"/>
        <end position="271"/>
    </location>
</feature>
<dbReference type="PROSITE" id="PS50936">
    <property type="entry name" value="ENGC_GTPASE"/>
    <property type="match status" value="1"/>
</dbReference>
<comment type="subunit">
    <text evidence="10">Monomer. Associates with 30S ribosomal subunit, binds 16S rRNA.</text>
</comment>
<dbReference type="GO" id="GO:0042274">
    <property type="term" value="P:ribosomal small subunit biogenesis"/>
    <property type="evidence" value="ECO:0007669"/>
    <property type="project" value="UniProtKB-UniRule"/>
</dbReference>
<dbReference type="InterPro" id="IPR027417">
    <property type="entry name" value="P-loop_NTPase"/>
</dbReference>
<dbReference type="PANTHER" id="PTHR32120">
    <property type="entry name" value="SMALL RIBOSOMAL SUBUNIT BIOGENESIS GTPASE RSGA"/>
    <property type="match status" value="1"/>
</dbReference>
<dbReference type="Gene3D" id="3.40.50.300">
    <property type="entry name" value="P-loop containing nucleotide triphosphate hydrolases"/>
    <property type="match status" value="1"/>
</dbReference>
<comment type="similarity">
    <text evidence="10">Belongs to the TRAFAC class YlqF/YawG GTPase family. RsgA subfamily.</text>
</comment>
<dbReference type="InterPro" id="IPR030378">
    <property type="entry name" value="G_CP_dom"/>
</dbReference>
<evidence type="ECO:0000256" key="3">
    <source>
        <dbReference type="ARBA" id="ARBA00022723"/>
    </source>
</evidence>
<dbReference type="CDD" id="cd01854">
    <property type="entry name" value="YjeQ_EngC"/>
    <property type="match status" value="1"/>
</dbReference>
<dbReference type="NCBIfam" id="TIGR00157">
    <property type="entry name" value="ribosome small subunit-dependent GTPase A"/>
    <property type="match status" value="1"/>
</dbReference>
<keyword evidence="2 10" id="KW-0690">Ribosome biogenesis</keyword>
<dbReference type="Pfam" id="PF03193">
    <property type="entry name" value="RsgA_GTPase"/>
    <property type="match status" value="1"/>
</dbReference>
<dbReference type="GO" id="GO:0003924">
    <property type="term" value="F:GTPase activity"/>
    <property type="evidence" value="ECO:0007669"/>
    <property type="project" value="UniProtKB-UniRule"/>
</dbReference>
<dbReference type="Gene3D" id="1.10.40.50">
    <property type="entry name" value="Probable gtpase engc, domain 3"/>
    <property type="match status" value="1"/>
</dbReference>
<evidence type="ECO:0000313" key="14">
    <source>
        <dbReference type="Proteomes" id="UP000656077"/>
    </source>
</evidence>
<dbReference type="GO" id="GO:0005737">
    <property type="term" value="C:cytoplasm"/>
    <property type="evidence" value="ECO:0007669"/>
    <property type="project" value="UniProtKB-SubCell"/>
</dbReference>
<dbReference type="InterPro" id="IPR004881">
    <property type="entry name" value="Ribosome_biogen_GTPase_RsgA"/>
</dbReference>
<keyword evidence="5 10" id="KW-0547">Nucleotide-binding</keyword>
<keyword evidence="9 10" id="KW-0342">GTP-binding</keyword>
<dbReference type="GO" id="GO:0046872">
    <property type="term" value="F:metal ion binding"/>
    <property type="evidence" value="ECO:0007669"/>
    <property type="project" value="UniProtKB-KW"/>
</dbReference>
<organism evidence="13 14">
    <name type="scientific">Clostridium chromiireducens</name>
    <dbReference type="NCBI Taxonomy" id="225345"/>
    <lineage>
        <taxon>Bacteria</taxon>
        <taxon>Bacillati</taxon>
        <taxon>Bacillota</taxon>
        <taxon>Clostridia</taxon>
        <taxon>Eubacteriales</taxon>
        <taxon>Clostridiaceae</taxon>
        <taxon>Clostridium</taxon>
    </lineage>
</organism>
<feature type="binding site" evidence="10">
    <location>
        <position position="301"/>
    </location>
    <ligand>
        <name>Zn(2+)</name>
        <dbReference type="ChEBI" id="CHEBI:29105"/>
    </ligand>
</feature>
<dbReference type="PANTHER" id="PTHR32120:SF10">
    <property type="entry name" value="SMALL RIBOSOMAL SUBUNIT BIOGENESIS GTPASE RSGA"/>
    <property type="match status" value="1"/>
</dbReference>
<dbReference type="EC" id="3.6.1.-" evidence="10"/>
<evidence type="ECO:0000313" key="13">
    <source>
        <dbReference type="EMBL" id="MVX64562.1"/>
    </source>
</evidence>
<dbReference type="EMBL" id="WSRQ01000018">
    <property type="protein sequence ID" value="MVX64562.1"/>
    <property type="molecule type" value="Genomic_DNA"/>
</dbReference>
<dbReference type="SUPFAM" id="SSF50249">
    <property type="entry name" value="Nucleic acid-binding proteins"/>
    <property type="match status" value="1"/>
</dbReference>
<evidence type="ECO:0000256" key="2">
    <source>
        <dbReference type="ARBA" id="ARBA00022517"/>
    </source>
</evidence>
<evidence type="ECO:0000256" key="1">
    <source>
        <dbReference type="ARBA" id="ARBA00022490"/>
    </source>
</evidence>
<dbReference type="SUPFAM" id="SSF52540">
    <property type="entry name" value="P-loop containing nucleoside triphosphate hydrolases"/>
    <property type="match status" value="1"/>
</dbReference>
<dbReference type="HAMAP" id="MF_01820">
    <property type="entry name" value="GTPase_RsgA"/>
    <property type="match status" value="1"/>
</dbReference>
<dbReference type="RefSeq" id="WP_160359457.1">
    <property type="nucleotide sequence ID" value="NZ_WSRQ01000018.1"/>
</dbReference>
<dbReference type="AlphaFoldDB" id="A0A964RMW0"/>
<name>A0A964RMW0_9CLOT</name>
<keyword evidence="6 10" id="KW-0378">Hydrolase</keyword>
<keyword evidence="4 10" id="KW-0699">rRNA-binding</keyword>
<feature type="binding site" evidence="10">
    <location>
        <begin position="213"/>
        <end position="221"/>
    </location>
    <ligand>
        <name>GTP</name>
        <dbReference type="ChEBI" id="CHEBI:37565"/>
    </ligand>
</feature>
<evidence type="ECO:0000259" key="12">
    <source>
        <dbReference type="PROSITE" id="PS51721"/>
    </source>
</evidence>
<gene>
    <name evidence="10 13" type="primary">rsgA</name>
    <name evidence="13" type="ORF">GKZ28_12755</name>
</gene>
<feature type="binding site" evidence="10">
    <location>
        <position position="307"/>
    </location>
    <ligand>
        <name>Zn(2+)</name>
        <dbReference type="ChEBI" id="CHEBI:29105"/>
    </ligand>
</feature>
<sequence length="366" mass="40983">MSLEKLGWNKYFEKNFEPYLEKGFCAARVINQQKGNYIVRLEKGSCNGKLSGKFLYNADLKKDYPAVGDWVAIKMINDTDAIIYAILPRKSYFARKLAISGGRKMKNGILVGGNIEEQIIGSNIDTAFIVSGLDDNFNIGRIERYITLVRSSGATPVILLNKCDLCNNISDYIEKIDSIAKGIAVYSISVLNNINMDIFDKFLCCNETIVFLGSSGVGKSTVINYLFGGEIQKTNAISSSNGKGRHTTTASQLLQHSSGCTIIDTPGIRELQLWADEDILSESFEDIYSLTEQCRYRNCTHEKEVGCAIKAAIEDGNLTIERFNSYKSQLNELKTLKYTRKSYDNSRVNKLNKINNVNKKRGYSEC</sequence>
<protein>
    <recommendedName>
        <fullName evidence="10">Small ribosomal subunit biogenesis GTPase RsgA</fullName>
        <ecNumber evidence="10">3.6.1.-</ecNumber>
    </recommendedName>
</protein>
<feature type="binding site" evidence="10">
    <location>
        <begin position="161"/>
        <end position="164"/>
    </location>
    <ligand>
        <name>GTP</name>
        <dbReference type="ChEBI" id="CHEBI:37565"/>
    </ligand>
</feature>
<feature type="binding site" evidence="10">
    <location>
        <position position="294"/>
    </location>
    <ligand>
        <name>Zn(2+)</name>
        <dbReference type="ChEBI" id="CHEBI:29105"/>
    </ligand>
</feature>
<proteinExistence type="inferred from homology"/>
<dbReference type="GO" id="GO:0019843">
    <property type="term" value="F:rRNA binding"/>
    <property type="evidence" value="ECO:0007669"/>
    <property type="project" value="UniProtKB-KW"/>
</dbReference>
<comment type="subcellular location">
    <subcellularLocation>
        <location evidence="10">Cytoplasm</location>
    </subcellularLocation>
</comment>
<comment type="cofactor">
    <cofactor evidence="10">
        <name>Zn(2+)</name>
        <dbReference type="ChEBI" id="CHEBI:29105"/>
    </cofactor>
    <text evidence="10">Binds 1 zinc ion per subunit.</text>
</comment>
<dbReference type="PROSITE" id="PS51721">
    <property type="entry name" value="G_CP"/>
    <property type="match status" value="1"/>
</dbReference>
<dbReference type="GO" id="GO:0005525">
    <property type="term" value="F:GTP binding"/>
    <property type="evidence" value="ECO:0007669"/>
    <property type="project" value="UniProtKB-UniRule"/>
</dbReference>
<keyword evidence="1 10" id="KW-0963">Cytoplasm</keyword>
<evidence type="ECO:0000256" key="4">
    <source>
        <dbReference type="ARBA" id="ARBA00022730"/>
    </source>
</evidence>
<dbReference type="InterPro" id="IPR012340">
    <property type="entry name" value="NA-bd_OB-fold"/>
</dbReference>
<evidence type="ECO:0000256" key="10">
    <source>
        <dbReference type="HAMAP-Rule" id="MF_01820"/>
    </source>
</evidence>
<keyword evidence="3 10" id="KW-0479">Metal-binding</keyword>
<feature type="domain" description="EngC GTPase" evidence="11">
    <location>
        <begin position="122"/>
        <end position="269"/>
    </location>
</feature>
<dbReference type="InterPro" id="IPR010914">
    <property type="entry name" value="RsgA_GTPase_dom"/>
</dbReference>
<evidence type="ECO:0000259" key="11">
    <source>
        <dbReference type="PROSITE" id="PS50936"/>
    </source>
</evidence>
<reference evidence="13" key="1">
    <citation type="submission" date="2019-12" db="EMBL/GenBank/DDBJ databases">
        <title>Microbes associate with the intestines of laboratory mice.</title>
        <authorList>
            <person name="Navarre W."/>
            <person name="Wong E."/>
        </authorList>
    </citation>
    <scope>NUCLEOTIDE SEQUENCE</scope>
    <source>
        <strain evidence="13">NM79_F5</strain>
    </source>
</reference>
<comment type="function">
    <text evidence="10">One of several proteins that assist in the late maturation steps of the functional core of the 30S ribosomal subunit. Helps release RbfA from mature subunits. May play a role in the assembly of ribosomal proteins into the subunit. Circularly permuted GTPase that catalyzes slow GTP hydrolysis, GTPase activity is stimulated by the 30S ribosomal subunit.</text>
</comment>
<evidence type="ECO:0000256" key="7">
    <source>
        <dbReference type="ARBA" id="ARBA00022833"/>
    </source>
</evidence>
<evidence type="ECO:0000256" key="8">
    <source>
        <dbReference type="ARBA" id="ARBA00022884"/>
    </source>
</evidence>
<dbReference type="Proteomes" id="UP000656077">
    <property type="component" value="Unassembled WGS sequence"/>
</dbReference>
<comment type="caution">
    <text evidence="13">The sequence shown here is derived from an EMBL/GenBank/DDBJ whole genome shotgun (WGS) entry which is preliminary data.</text>
</comment>
<feature type="binding site" evidence="10">
    <location>
        <position position="299"/>
    </location>
    <ligand>
        <name>Zn(2+)</name>
        <dbReference type="ChEBI" id="CHEBI:29105"/>
    </ligand>
</feature>
<accession>A0A964RMW0</accession>
<keyword evidence="8 10" id="KW-0694">RNA-binding</keyword>
<keyword evidence="7 10" id="KW-0862">Zinc</keyword>